<proteinExistence type="predicted"/>
<organism evidence="1 2">
    <name type="scientific">Dermacentor silvarum</name>
    <name type="common">Tick</name>
    <dbReference type="NCBI Taxonomy" id="543639"/>
    <lineage>
        <taxon>Eukaryota</taxon>
        <taxon>Metazoa</taxon>
        <taxon>Ecdysozoa</taxon>
        <taxon>Arthropoda</taxon>
        <taxon>Chelicerata</taxon>
        <taxon>Arachnida</taxon>
        <taxon>Acari</taxon>
        <taxon>Parasitiformes</taxon>
        <taxon>Ixodida</taxon>
        <taxon>Ixodoidea</taxon>
        <taxon>Ixodidae</taxon>
        <taxon>Rhipicephalinae</taxon>
        <taxon>Dermacentor</taxon>
    </lineage>
</organism>
<reference evidence="1" key="1">
    <citation type="submission" date="2020-05" db="EMBL/GenBank/DDBJ databases">
        <title>Large-scale comparative analyses of tick genomes elucidate their genetic diversity and vector capacities.</title>
        <authorList>
            <person name="Jia N."/>
            <person name="Wang J."/>
            <person name="Shi W."/>
            <person name="Du L."/>
            <person name="Sun Y."/>
            <person name="Zhan W."/>
            <person name="Jiang J."/>
            <person name="Wang Q."/>
            <person name="Zhang B."/>
            <person name="Ji P."/>
            <person name="Sakyi L.B."/>
            <person name="Cui X."/>
            <person name="Yuan T."/>
            <person name="Jiang B."/>
            <person name="Yang W."/>
            <person name="Lam T.T.-Y."/>
            <person name="Chang Q."/>
            <person name="Ding S."/>
            <person name="Wang X."/>
            <person name="Zhu J."/>
            <person name="Ruan X."/>
            <person name="Zhao L."/>
            <person name="Wei J."/>
            <person name="Que T."/>
            <person name="Du C."/>
            <person name="Cheng J."/>
            <person name="Dai P."/>
            <person name="Han X."/>
            <person name="Huang E."/>
            <person name="Gao Y."/>
            <person name="Liu J."/>
            <person name="Shao H."/>
            <person name="Ye R."/>
            <person name="Li L."/>
            <person name="Wei W."/>
            <person name="Wang X."/>
            <person name="Wang C."/>
            <person name="Yang T."/>
            <person name="Huo Q."/>
            <person name="Li W."/>
            <person name="Guo W."/>
            <person name="Chen H."/>
            <person name="Zhou L."/>
            <person name="Ni X."/>
            <person name="Tian J."/>
            <person name="Zhou Y."/>
            <person name="Sheng Y."/>
            <person name="Liu T."/>
            <person name="Pan Y."/>
            <person name="Xia L."/>
            <person name="Li J."/>
            <person name="Zhao F."/>
            <person name="Cao W."/>
        </authorList>
    </citation>
    <scope>NUCLEOTIDE SEQUENCE</scope>
    <source>
        <strain evidence="1">Dsil-2018</strain>
    </source>
</reference>
<accession>A0ACB8CPG3</accession>
<dbReference type="EMBL" id="CM023474">
    <property type="protein sequence ID" value="KAH7949041.1"/>
    <property type="molecule type" value="Genomic_DNA"/>
</dbReference>
<dbReference type="Proteomes" id="UP000821865">
    <property type="component" value="Chromosome 5"/>
</dbReference>
<protein>
    <submittedName>
        <fullName evidence="1">Uncharacterized protein</fullName>
    </submittedName>
</protein>
<gene>
    <name evidence="1" type="ORF">HPB49_004338</name>
</gene>
<evidence type="ECO:0000313" key="2">
    <source>
        <dbReference type="Proteomes" id="UP000821865"/>
    </source>
</evidence>
<sequence length="250" mass="27150">MLALLSPQTGLQETPGQFEHLVIEALRHAVAYGLRYVADPTSGGSLQKMVSKEHAQKCAEKVNPDREADTSSFLVFQTRATGFNRVPGHPNCVGPRKKPYHSVMPVMLTDAKSGAWLGTLGSMGGIIQTSIITQVLLNMLELGLDPQESLARPRFLLGSPIRTHPNDPLLVEATYPKDVLQALRNRGHSIKDKYVDPRTHGAGHANIMAKASLWCAKEDDRNTVGGEHYADGGPTWCGVEPRINGSALGR</sequence>
<evidence type="ECO:0000313" key="1">
    <source>
        <dbReference type="EMBL" id="KAH7949041.1"/>
    </source>
</evidence>
<comment type="caution">
    <text evidence="1">The sequence shown here is derived from an EMBL/GenBank/DDBJ whole genome shotgun (WGS) entry which is preliminary data.</text>
</comment>
<name>A0ACB8CPG3_DERSI</name>
<keyword evidence="2" id="KW-1185">Reference proteome</keyword>